<proteinExistence type="predicted"/>
<name>A0A081ATN6_PHYNI</name>
<evidence type="ECO:0000313" key="2">
    <source>
        <dbReference type="Proteomes" id="UP000028582"/>
    </source>
</evidence>
<gene>
    <name evidence="1" type="ORF">F444_03576</name>
</gene>
<dbReference type="AlphaFoldDB" id="A0A081ATN6"/>
<protein>
    <submittedName>
        <fullName evidence="1">Uncharacterized protein</fullName>
    </submittedName>
</protein>
<reference evidence="1 2" key="1">
    <citation type="submission" date="2013-11" db="EMBL/GenBank/DDBJ databases">
        <title>The Genome Sequence of Phytophthora parasitica P1976.</title>
        <authorList>
            <consortium name="The Broad Institute Genomics Platform"/>
            <person name="Russ C."/>
            <person name="Tyler B."/>
            <person name="Panabieres F."/>
            <person name="Shan W."/>
            <person name="Tripathy S."/>
            <person name="Grunwald N."/>
            <person name="Machado M."/>
            <person name="Johnson C.S."/>
            <person name="Walker B."/>
            <person name="Young S."/>
            <person name="Zeng Q."/>
            <person name="Gargeya S."/>
            <person name="Fitzgerald M."/>
            <person name="Haas B."/>
            <person name="Abouelleil A."/>
            <person name="Allen A.W."/>
            <person name="Alvarado L."/>
            <person name="Arachchi H.M."/>
            <person name="Berlin A.M."/>
            <person name="Chapman S.B."/>
            <person name="Gainer-Dewar J."/>
            <person name="Goldberg J."/>
            <person name="Griggs A."/>
            <person name="Gujja S."/>
            <person name="Hansen M."/>
            <person name="Howarth C."/>
            <person name="Imamovic A."/>
            <person name="Ireland A."/>
            <person name="Larimer J."/>
            <person name="McCowan C."/>
            <person name="Murphy C."/>
            <person name="Pearson M."/>
            <person name="Poon T.W."/>
            <person name="Priest M."/>
            <person name="Roberts A."/>
            <person name="Saif S."/>
            <person name="Shea T."/>
            <person name="Sisk P."/>
            <person name="Sykes S."/>
            <person name="Wortman J."/>
            <person name="Nusbaum C."/>
            <person name="Birren B."/>
        </authorList>
    </citation>
    <scope>NUCLEOTIDE SEQUENCE [LARGE SCALE GENOMIC DNA]</scope>
    <source>
        <strain evidence="1 2">P1976</strain>
    </source>
</reference>
<evidence type="ECO:0000313" key="1">
    <source>
        <dbReference type="EMBL" id="ETO82247.1"/>
    </source>
</evidence>
<dbReference type="Proteomes" id="UP000028582">
    <property type="component" value="Unassembled WGS sequence"/>
</dbReference>
<accession>A0A081ATN6</accession>
<sequence length="52" mass="5853">MTSTLDQLAIVCGQPVLVSYSTKRAILKFQAIENYVYEAEIQVTRVAWTTTT</sequence>
<dbReference type="EMBL" id="ANJA01000742">
    <property type="protein sequence ID" value="ETO82247.1"/>
    <property type="molecule type" value="Genomic_DNA"/>
</dbReference>
<organism evidence="1 2">
    <name type="scientific">Phytophthora nicotianae P1976</name>
    <dbReference type="NCBI Taxonomy" id="1317066"/>
    <lineage>
        <taxon>Eukaryota</taxon>
        <taxon>Sar</taxon>
        <taxon>Stramenopiles</taxon>
        <taxon>Oomycota</taxon>
        <taxon>Peronosporomycetes</taxon>
        <taxon>Peronosporales</taxon>
        <taxon>Peronosporaceae</taxon>
        <taxon>Phytophthora</taxon>
    </lineage>
</organism>
<comment type="caution">
    <text evidence="1">The sequence shown here is derived from an EMBL/GenBank/DDBJ whole genome shotgun (WGS) entry which is preliminary data.</text>
</comment>